<sequence length="80" mass="9347">MNIKPEILDQLAELEVDALLEGLQDPEVRRNPSFLEKVRRFLRDNKLETTPELAIAVKQETHEIPVFDPPKLMEEHYGDH</sequence>
<dbReference type="AlphaFoldDB" id="A0A3A6WKA9"/>
<name>A0A3A6WKA9_9FIRM</name>
<proteinExistence type="predicted"/>
<evidence type="ECO:0000313" key="2">
    <source>
        <dbReference type="Proteomes" id="UP000277803"/>
    </source>
</evidence>
<comment type="caution">
    <text evidence="1">The sequence shown here is derived from an EMBL/GenBank/DDBJ whole genome shotgun (WGS) entry which is preliminary data.</text>
</comment>
<dbReference type="RefSeq" id="WP_119982857.1">
    <property type="nucleotide sequence ID" value="NZ_QXZZ01000036.1"/>
</dbReference>
<accession>A0A3A6WKA9</accession>
<dbReference type="EMBL" id="QXZZ01000036">
    <property type="protein sequence ID" value="RJY49960.1"/>
    <property type="molecule type" value="Genomic_DNA"/>
</dbReference>
<dbReference type="Proteomes" id="UP000277803">
    <property type="component" value="Unassembled WGS sequence"/>
</dbReference>
<protein>
    <submittedName>
        <fullName evidence="1">Uncharacterized protein</fullName>
    </submittedName>
</protein>
<evidence type="ECO:0000313" key="1">
    <source>
        <dbReference type="EMBL" id="RJY49960.1"/>
    </source>
</evidence>
<gene>
    <name evidence="1" type="ORF">D2965_08315</name>
</gene>
<reference evidence="1 2" key="1">
    <citation type="submission" date="2018-09" db="EMBL/GenBank/DDBJ databases">
        <title>Genome sequence of Veillonella atypica isolated from periodontal Korean patients.</title>
        <authorList>
            <person name="Lee J.-H."/>
            <person name="Moon J.-H."/>
            <person name="Shin S.-Y."/>
        </authorList>
    </citation>
    <scope>NUCLEOTIDE SEQUENCE [LARGE SCALE GENOMIC DNA]</scope>
    <source>
        <strain evidence="1 2">KHUD_V1</strain>
    </source>
</reference>
<organism evidence="1 2">
    <name type="scientific">Veillonella atypica</name>
    <dbReference type="NCBI Taxonomy" id="39777"/>
    <lineage>
        <taxon>Bacteria</taxon>
        <taxon>Bacillati</taxon>
        <taxon>Bacillota</taxon>
        <taxon>Negativicutes</taxon>
        <taxon>Veillonellales</taxon>
        <taxon>Veillonellaceae</taxon>
        <taxon>Veillonella</taxon>
    </lineage>
</organism>